<keyword evidence="3" id="KW-1185">Reference proteome</keyword>
<reference evidence="2 3" key="1">
    <citation type="submission" date="2015-01" db="EMBL/GenBank/DDBJ databases">
        <title>Enhanced salinomycin production by adjusting the supply of polyketide extender units in Streptomyce albus DSM 41398.</title>
        <authorList>
            <person name="Lu C."/>
        </authorList>
    </citation>
    <scope>NUCLEOTIDE SEQUENCE [LARGE SCALE GENOMIC DNA]</scope>
    <source>
        <strain evidence="3">ATCC 21838 / DSM 41398 / FERM P-419 / JCM 4703 / NBRC 107858</strain>
    </source>
</reference>
<evidence type="ECO:0000256" key="1">
    <source>
        <dbReference type="SAM" id="MobiDB-lite"/>
    </source>
</evidence>
<proteinExistence type="predicted"/>
<evidence type="ECO:0000313" key="2">
    <source>
        <dbReference type="EMBL" id="AJE81392.1"/>
    </source>
</evidence>
<dbReference type="Proteomes" id="UP000031523">
    <property type="component" value="Chromosome"/>
</dbReference>
<gene>
    <name evidence="2" type="ORF">SLNWT_1016</name>
</gene>
<feature type="region of interest" description="Disordered" evidence="1">
    <location>
        <begin position="13"/>
        <end position="67"/>
    </location>
</feature>
<sequence>MVGVLAAGALLAAGCSDGGGSGDGEEGRGPAKARGKGGTASAAPAAPAPAPAPTIEADPGKQPTSPAEARELVREVIADPALFGGSVERARPYESDPATWSVLGGDCVWAREPLPKDVLATLTRHFVLPAAKGKGPLRLSATVTVHPTVLDAAWEQAGMLEEAIGCSEQTLRQGEKLSKLVSTAYAWGEGGNAYAEDSLIELGECTTATQGGPYPYQWQQATFGPVVVSVSACAGEGWDKRETMAAAQQPVPRMLLRVEKAIGRPVESKSGSSKGSS</sequence>
<evidence type="ECO:0000313" key="3">
    <source>
        <dbReference type="Proteomes" id="UP000031523"/>
    </source>
</evidence>
<name>A0A0B5ETG4_STRA4</name>
<dbReference type="KEGG" id="sals:SLNWT_1016"/>
<dbReference type="EMBL" id="CP010519">
    <property type="protein sequence ID" value="AJE81392.1"/>
    <property type="molecule type" value="Genomic_DNA"/>
</dbReference>
<protein>
    <submittedName>
        <fullName evidence="2">Uncharacterized protein</fullName>
    </submittedName>
</protein>
<accession>A0A0B5ETG4</accession>
<organism evidence="2 3">
    <name type="scientific">Streptomyces albus (strain ATCC 21838 / DSM 41398 / FERM P-419 / JCM 4703 / NBRC 107858)</name>
    <dbReference type="NCBI Taxonomy" id="1081613"/>
    <lineage>
        <taxon>Bacteria</taxon>
        <taxon>Bacillati</taxon>
        <taxon>Actinomycetota</taxon>
        <taxon>Actinomycetes</taxon>
        <taxon>Kitasatosporales</taxon>
        <taxon>Streptomycetaceae</taxon>
        <taxon>Streptomyces</taxon>
    </lineage>
</organism>
<dbReference type="AlphaFoldDB" id="A0A0B5ETG4"/>